<dbReference type="EMBL" id="LTAZ01000003">
    <property type="protein sequence ID" value="KYH26988.1"/>
    <property type="molecule type" value="Genomic_DNA"/>
</dbReference>
<gene>
    <name evidence="4" type="primary">rihA</name>
    <name evidence="4" type="ORF">HAPAU_08760</name>
</gene>
<dbReference type="GO" id="GO:0005829">
    <property type="term" value="C:cytosol"/>
    <property type="evidence" value="ECO:0007669"/>
    <property type="project" value="TreeGrafter"/>
</dbReference>
<dbReference type="AlphaFoldDB" id="A0A151AH47"/>
<evidence type="ECO:0000256" key="1">
    <source>
        <dbReference type="ARBA" id="ARBA00022801"/>
    </source>
</evidence>
<keyword evidence="1 4" id="KW-0378">Hydrolase</keyword>
<reference evidence="4 5" key="1">
    <citation type="submission" date="2016-02" db="EMBL/GenBank/DDBJ databases">
        <title>Genome sequence of Halalkalicoccus paucihalophilus DSM 24557.</title>
        <authorList>
            <person name="Poehlein A."/>
            <person name="Daniel R."/>
        </authorList>
    </citation>
    <scope>NUCLEOTIDE SEQUENCE [LARGE SCALE GENOMIC DNA]</scope>
    <source>
        <strain evidence="4 5">DSM 24557</strain>
    </source>
</reference>
<evidence type="ECO:0000256" key="2">
    <source>
        <dbReference type="ARBA" id="ARBA00023295"/>
    </source>
</evidence>
<keyword evidence="2" id="KW-0326">Glycosidase</keyword>
<dbReference type="InterPro" id="IPR023186">
    <property type="entry name" value="IUNH"/>
</dbReference>
<dbReference type="PANTHER" id="PTHR12304:SF4">
    <property type="entry name" value="URIDINE NUCLEOSIDASE"/>
    <property type="match status" value="1"/>
</dbReference>
<dbReference type="Proteomes" id="UP000075321">
    <property type="component" value="Unassembled WGS sequence"/>
</dbReference>
<accession>A0A151AH47</accession>
<dbReference type="GO" id="GO:0006152">
    <property type="term" value="P:purine nucleoside catabolic process"/>
    <property type="evidence" value="ECO:0007669"/>
    <property type="project" value="TreeGrafter"/>
</dbReference>
<dbReference type="Gene3D" id="3.90.245.10">
    <property type="entry name" value="Ribonucleoside hydrolase-like"/>
    <property type="match status" value="1"/>
</dbReference>
<proteinExistence type="predicted"/>
<dbReference type="InterPro" id="IPR036452">
    <property type="entry name" value="Ribo_hydro-like"/>
</dbReference>
<dbReference type="SUPFAM" id="SSF53590">
    <property type="entry name" value="Nucleoside hydrolase"/>
    <property type="match status" value="1"/>
</dbReference>
<organism evidence="4 5">
    <name type="scientific">Halalkalicoccus paucihalophilus</name>
    <dbReference type="NCBI Taxonomy" id="1008153"/>
    <lineage>
        <taxon>Archaea</taxon>
        <taxon>Methanobacteriati</taxon>
        <taxon>Methanobacteriota</taxon>
        <taxon>Stenosarchaea group</taxon>
        <taxon>Halobacteria</taxon>
        <taxon>Halobacteriales</taxon>
        <taxon>Halococcaceae</taxon>
        <taxon>Halalkalicoccus</taxon>
    </lineage>
</organism>
<dbReference type="InterPro" id="IPR001910">
    <property type="entry name" value="Inosine/uridine_hydrolase_dom"/>
</dbReference>
<feature type="domain" description="Inosine/uridine-preferring nucleoside hydrolase" evidence="3">
    <location>
        <begin position="3"/>
        <end position="288"/>
    </location>
</feature>
<name>A0A151AH47_9EURY</name>
<keyword evidence="5" id="KW-1185">Reference proteome</keyword>
<dbReference type="PANTHER" id="PTHR12304">
    <property type="entry name" value="INOSINE-URIDINE PREFERRING NUCLEOSIDE HYDROLASE"/>
    <property type="match status" value="1"/>
</dbReference>
<protein>
    <submittedName>
        <fullName evidence="4">Pyrimidine-specific ribonucleoside hydrolase RihA</fullName>
    </submittedName>
</protein>
<dbReference type="PATRIC" id="fig|1008153.3.peg.880"/>
<dbReference type="RefSeq" id="WP_066379978.1">
    <property type="nucleotide sequence ID" value="NZ_LTAZ01000003.1"/>
</dbReference>
<evidence type="ECO:0000259" key="3">
    <source>
        <dbReference type="Pfam" id="PF01156"/>
    </source>
</evidence>
<dbReference type="OrthoDB" id="33780at2157"/>
<dbReference type="Pfam" id="PF01156">
    <property type="entry name" value="IU_nuc_hydro"/>
    <property type="match status" value="1"/>
</dbReference>
<dbReference type="GO" id="GO:0008477">
    <property type="term" value="F:purine nucleosidase activity"/>
    <property type="evidence" value="ECO:0007669"/>
    <property type="project" value="TreeGrafter"/>
</dbReference>
<evidence type="ECO:0000313" key="5">
    <source>
        <dbReference type="Proteomes" id="UP000075321"/>
    </source>
</evidence>
<comment type="caution">
    <text evidence="4">The sequence shown here is derived from an EMBL/GenBank/DDBJ whole genome shotgun (WGS) entry which is preliminary data.</text>
</comment>
<sequence length="299" mass="31376">MSLLIDTDPGCDDALALLLALESGLDIVGLTTVAGNSTIANTTRNTLALLEFLDRDPPVARGAERPLVKQQDTAEFIHGESGLKGDLSAPSGEPVDVSGAEFIVQKAREDGNLTIAAIGPLTNLALALGIEPDLPDYLDEVLVMGGAVYAPGNRTPAAEANLHADPDAASRVLQSLDPTFVGLGITVRATLDPATLDLSGSRGAVVEEWLEYYPDHVRRRYGINHSPVHDAAVIAHLTDGVLTVEERALEIDTREGPCRGALLSDEYGVTEEPENGRVATDIDVSAFRDALGGAIGSAL</sequence>
<evidence type="ECO:0000313" key="4">
    <source>
        <dbReference type="EMBL" id="KYH26988.1"/>
    </source>
</evidence>